<proteinExistence type="predicted"/>
<comment type="caution">
    <text evidence="2">The sequence shown here is derived from an EMBL/GenBank/DDBJ whole genome shotgun (WGS) entry which is preliminary data.</text>
</comment>
<feature type="compositionally biased region" description="Low complexity" evidence="1">
    <location>
        <begin position="47"/>
        <end position="56"/>
    </location>
</feature>
<organism evidence="2 3">
    <name type="scientific">Pleurodeles waltl</name>
    <name type="common">Iberian ribbed newt</name>
    <dbReference type="NCBI Taxonomy" id="8319"/>
    <lineage>
        <taxon>Eukaryota</taxon>
        <taxon>Metazoa</taxon>
        <taxon>Chordata</taxon>
        <taxon>Craniata</taxon>
        <taxon>Vertebrata</taxon>
        <taxon>Euteleostomi</taxon>
        <taxon>Amphibia</taxon>
        <taxon>Batrachia</taxon>
        <taxon>Caudata</taxon>
        <taxon>Salamandroidea</taxon>
        <taxon>Salamandridae</taxon>
        <taxon>Pleurodelinae</taxon>
        <taxon>Pleurodeles</taxon>
    </lineage>
</organism>
<protein>
    <submittedName>
        <fullName evidence="2">Uncharacterized protein</fullName>
    </submittedName>
</protein>
<keyword evidence="3" id="KW-1185">Reference proteome</keyword>
<dbReference type="AlphaFoldDB" id="A0AAV7Q876"/>
<dbReference type="EMBL" id="JANPWB010000010">
    <property type="protein sequence ID" value="KAJ1136454.1"/>
    <property type="molecule type" value="Genomic_DNA"/>
</dbReference>
<sequence length="149" mass="15591">MRARLKRPAVRARRRQPVLRGGCPPARGDRLNRPVPESPGLDRARPSSGSLPCSSSDAPGWYRVPGRGLGGPGTPPQVQSAREPTPRRETLGGSRSGCLLLLEMALPPNGAQAPQSSGFRSTGVRGHWATLWDPVGRNTGSGTVVGSGG</sequence>
<reference evidence="2" key="1">
    <citation type="journal article" date="2022" name="bioRxiv">
        <title>Sequencing and chromosome-scale assembly of the giantPleurodeles waltlgenome.</title>
        <authorList>
            <person name="Brown T."/>
            <person name="Elewa A."/>
            <person name="Iarovenko S."/>
            <person name="Subramanian E."/>
            <person name="Araus A.J."/>
            <person name="Petzold A."/>
            <person name="Susuki M."/>
            <person name="Suzuki K.-i.T."/>
            <person name="Hayashi T."/>
            <person name="Toyoda A."/>
            <person name="Oliveira C."/>
            <person name="Osipova E."/>
            <person name="Leigh N.D."/>
            <person name="Simon A."/>
            <person name="Yun M.H."/>
        </authorList>
    </citation>
    <scope>NUCLEOTIDE SEQUENCE</scope>
    <source>
        <strain evidence="2">20211129_DDA</strain>
        <tissue evidence="2">Liver</tissue>
    </source>
</reference>
<name>A0AAV7Q876_PLEWA</name>
<evidence type="ECO:0000256" key="1">
    <source>
        <dbReference type="SAM" id="MobiDB-lite"/>
    </source>
</evidence>
<gene>
    <name evidence="2" type="ORF">NDU88_002871</name>
</gene>
<evidence type="ECO:0000313" key="3">
    <source>
        <dbReference type="Proteomes" id="UP001066276"/>
    </source>
</evidence>
<feature type="compositionally biased region" description="Basic residues" evidence="1">
    <location>
        <begin position="1"/>
        <end position="17"/>
    </location>
</feature>
<evidence type="ECO:0000313" key="2">
    <source>
        <dbReference type="EMBL" id="KAJ1136454.1"/>
    </source>
</evidence>
<accession>A0AAV7Q876</accession>
<feature type="region of interest" description="Disordered" evidence="1">
    <location>
        <begin position="1"/>
        <end position="93"/>
    </location>
</feature>
<dbReference type="Proteomes" id="UP001066276">
    <property type="component" value="Chromosome 6"/>
</dbReference>